<name>A0A1X4GKI7_HALEZ</name>
<dbReference type="SMART" id="SM00490">
    <property type="entry name" value="HELICc"/>
    <property type="match status" value="1"/>
</dbReference>
<dbReference type="eggNOG" id="arCOG00553">
    <property type="taxonomic scope" value="Archaea"/>
</dbReference>
<accession>A0A1X4GKI7</accession>
<dbReference type="SMART" id="SM00487">
    <property type="entry name" value="DEXDc"/>
    <property type="match status" value="1"/>
</dbReference>
<feature type="domain" description="Helicase C-terminal" evidence="13">
    <location>
        <begin position="237"/>
        <end position="440"/>
    </location>
</feature>
<dbReference type="GO" id="GO:0043138">
    <property type="term" value="F:3'-5' DNA helicase activity"/>
    <property type="evidence" value="ECO:0007669"/>
    <property type="project" value="UniProtKB-UniRule"/>
</dbReference>
<dbReference type="GO" id="GO:0005524">
    <property type="term" value="F:ATP binding"/>
    <property type="evidence" value="ECO:0007669"/>
    <property type="project" value="UniProtKB-UniRule"/>
</dbReference>
<keyword evidence="2 10" id="KW-0227">DNA damage</keyword>
<dbReference type="InterPro" id="IPR036390">
    <property type="entry name" value="WH_DNA-bd_sf"/>
</dbReference>
<dbReference type="InterPro" id="IPR022965">
    <property type="entry name" value="Helicase_Hel308"/>
</dbReference>
<dbReference type="SUPFAM" id="SSF52540">
    <property type="entry name" value="P-loop containing nucleoside triphosphate hydrolases"/>
    <property type="match status" value="1"/>
</dbReference>
<dbReference type="GO" id="GO:0003677">
    <property type="term" value="F:DNA binding"/>
    <property type="evidence" value="ECO:0007669"/>
    <property type="project" value="UniProtKB-UniRule"/>
</dbReference>
<evidence type="ECO:0000256" key="4">
    <source>
        <dbReference type="ARBA" id="ARBA00022806"/>
    </source>
</evidence>
<dbReference type="Gene3D" id="1.10.150.20">
    <property type="entry name" value="5' to 3' exonuclease, C-terminal subdomain"/>
    <property type="match status" value="1"/>
</dbReference>
<keyword evidence="7 10" id="KW-0234">DNA repair</keyword>
<dbReference type="GO" id="GO:0006281">
    <property type="term" value="P:DNA repair"/>
    <property type="evidence" value="ECO:0007669"/>
    <property type="project" value="UniProtKB-UniRule"/>
</dbReference>
<dbReference type="PROSITE" id="PS51192">
    <property type="entry name" value="HELICASE_ATP_BIND_1"/>
    <property type="match status" value="1"/>
</dbReference>
<keyword evidence="6 10" id="KW-0238">DNA-binding</keyword>
<comment type="caution">
    <text evidence="14">The sequence shown here is derived from an EMBL/GenBank/DDBJ whole genome shotgun (WGS) entry which is preliminary data.</text>
</comment>
<feature type="binding site" evidence="10">
    <location>
        <position position="29"/>
    </location>
    <ligand>
        <name>ATP</name>
        <dbReference type="ChEBI" id="CHEBI:30616"/>
    </ligand>
</feature>
<proteinExistence type="inferred from homology"/>
<protein>
    <recommendedName>
        <fullName evidence="10">ATP-dependent DNA helicase Hel308</fullName>
        <ecNumber evidence="10">5.6.2.4</ecNumber>
    </recommendedName>
    <alternativeName>
        <fullName evidence="10">DNA 3'-5' helicase Hel308</fullName>
    </alternativeName>
</protein>
<dbReference type="STRING" id="1121945.GCA_000421805_02137"/>
<evidence type="ECO:0000256" key="3">
    <source>
        <dbReference type="ARBA" id="ARBA00022801"/>
    </source>
</evidence>
<keyword evidence="5 10" id="KW-0067">ATP-binding</keyword>
<dbReference type="InterPro" id="IPR048772">
    <property type="entry name" value="Hel308-like_dom4"/>
</dbReference>
<feature type="region of interest" description="Disordered" evidence="11">
    <location>
        <begin position="775"/>
        <end position="819"/>
    </location>
</feature>
<dbReference type="NCBIfam" id="NF002654">
    <property type="entry name" value="PRK02362.1"/>
    <property type="match status" value="1"/>
</dbReference>
<feature type="region of interest" description="Disordered" evidence="11">
    <location>
        <begin position="549"/>
        <end position="587"/>
    </location>
</feature>
<keyword evidence="8 10" id="KW-0413">Isomerase</keyword>
<dbReference type="InterPro" id="IPR001650">
    <property type="entry name" value="Helicase_C-like"/>
</dbReference>
<feature type="compositionally biased region" description="Low complexity" evidence="11">
    <location>
        <begin position="787"/>
        <end position="819"/>
    </location>
</feature>
<evidence type="ECO:0000256" key="5">
    <source>
        <dbReference type="ARBA" id="ARBA00022840"/>
    </source>
</evidence>
<comment type="subunit">
    <text evidence="10">Monomer.</text>
</comment>
<comment type="catalytic activity">
    <reaction evidence="10">
        <text>ATP + H2O = ADP + phosphate + H(+)</text>
        <dbReference type="Rhea" id="RHEA:13065"/>
        <dbReference type="ChEBI" id="CHEBI:15377"/>
        <dbReference type="ChEBI" id="CHEBI:15378"/>
        <dbReference type="ChEBI" id="CHEBI:30616"/>
        <dbReference type="ChEBI" id="CHEBI:43474"/>
        <dbReference type="ChEBI" id="CHEBI:456216"/>
        <dbReference type="EC" id="5.6.2.4"/>
    </reaction>
</comment>
<dbReference type="SUPFAM" id="SSF158702">
    <property type="entry name" value="Sec63 N-terminal domain-like"/>
    <property type="match status" value="1"/>
</dbReference>
<evidence type="ECO:0000259" key="12">
    <source>
        <dbReference type="PROSITE" id="PS51192"/>
    </source>
</evidence>
<evidence type="ECO:0000256" key="9">
    <source>
        <dbReference type="ARBA" id="ARBA00034617"/>
    </source>
</evidence>
<sequence>MEPSSLSGLPAGVGEALEAEGVAELYPPQEAAVEAGVTDGESLVAAVPTASGKTLIAELAMLSSVERGGKALYIVPLRALASEKKAEFERWEEFDVTVGVSTGNYDSDGEWLASRDIIVATSEKVDSLIRNGAPWIDDLTCVVSDEVHLVDDSHRGPTLEVTLAKLRKVNPGLQTVALSATVGNADVIADWLDAELVESDWRPIELHTGVHFGNAINFDDGSQREVPVERGEDQTARLVADALDTEEDGQGGSSLVFVNSRRNAESSARKLTDVTGPRLTGDERDRLRELAEEIRGVSDTDTSEDLADAVEEGSAFHHAGLASEHRSLVEDAFRDRLIKCVSATPTLAAGVNTPARRVIVRDWRRYDGEFGGMKPLDVLEVHQMCGRAGRPGLDPYGEAVLLANNADTREELFERYVWAEAEPVRSKLAAEPALRTHVLATVASGFAATRDGLLSFLDNTLYATQTDDEGRLAAVTDTVLDYLEVNGFVERDRDGGSEGLAATGIGHTVSRLYLDPMSAAEILDGLRTVADDGSGPVGSADADGEFVAADDPTADADDPGFTTYTRAGEDEPDDPASEGPASAGDAAPAVTPLGLYHLVSRTPDTYELYLKSGDREEYTEVCYEREAELLGDVPSEYEDVRFEDWLAALKTGRLLEDWANEVDEDRIAERYGVGPGDIRGKVDTAEWLLRAAETLARDVEGIDGDTVVQVREARKRLEYGVREELLDLAGVRNVGRKRARRLYEAGIESRADLREADKAVVLGALRGRERTAERILENAGREDPSLDGVDPDSSASAAATAGADADADGDGQASLGDFG</sequence>
<evidence type="ECO:0000256" key="1">
    <source>
        <dbReference type="ARBA" id="ARBA00022741"/>
    </source>
</evidence>
<reference evidence="14 15" key="1">
    <citation type="submission" date="2017-04" db="EMBL/GenBank/DDBJ databases">
        <title>MLSA of the genus Halorubrum.</title>
        <authorList>
            <person name="De La Haba R."/>
            <person name="Sanchez-Porro C."/>
            <person name="Infante-Dominguez C."/>
            <person name="Ventosa A."/>
        </authorList>
    </citation>
    <scope>NUCLEOTIDE SEQUENCE [LARGE SCALE GENOMIC DNA]</scope>
    <source>
        <strain evidence="14 15">DSM 17463</strain>
    </source>
</reference>
<dbReference type="PROSITE" id="PS51194">
    <property type="entry name" value="HELICASE_CTER"/>
    <property type="match status" value="1"/>
</dbReference>
<evidence type="ECO:0000259" key="13">
    <source>
        <dbReference type="PROSITE" id="PS51194"/>
    </source>
</evidence>
<evidence type="ECO:0000256" key="10">
    <source>
        <dbReference type="HAMAP-Rule" id="MF_00442"/>
    </source>
</evidence>
<dbReference type="EMBL" id="NEDJ01000042">
    <property type="protein sequence ID" value="OSO97720.1"/>
    <property type="molecule type" value="Genomic_DNA"/>
</dbReference>
<evidence type="ECO:0000256" key="11">
    <source>
        <dbReference type="SAM" id="MobiDB-lite"/>
    </source>
</evidence>
<dbReference type="RefSeq" id="WP_049931981.1">
    <property type="nucleotide sequence ID" value="NZ_ATXS01000008.1"/>
</dbReference>
<evidence type="ECO:0000256" key="6">
    <source>
        <dbReference type="ARBA" id="ARBA00023125"/>
    </source>
</evidence>
<evidence type="ECO:0000256" key="7">
    <source>
        <dbReference type="ARBA" id="ARBA00023204"/>
    </source>
</evidence>
<dbReference type="Gene3D" id="1.10.3380.30">
    <property type="match status" value="2"/>
</dbReference>
<dbReference type="HAMAP" id="MF_00442">
    <property type="entry name" value="Helicase_Hel308"/>
    <property type="match status" value="1"/>
</dbReference>
<dbReference type="AlphaFoldDB" id="A0A1X4GKI7"/>
<organism evidence="14 15">
    <name type="scientific">Halorubrum ezzemoulense DSM 17463</name>
    <dbReference type="NCBI Taxonomy" id="1121945"/>
    <lineage>
        <taxon>Archaea</taxon>
        <taxon>Methanobacteriati</taxon>
        <taxon>Methanobacteriota</taxon>
        <taxon>Stenosarchaea group</taxon>
        <taxon>Halobacteria</taxon>
        <taxon>Halobacteriales</taxon>
        <taxon>Haloferacaceae</taxon>
        <taxon>Halorubrum</taxon>
    </lineage>
</organism>
<feature type="domain" description="Helicase ATP-binding" evidence="12">
    <location>
        <begin position="34"/>
        <end position="200"/>
    </location>
</feature>
<gene>
    <name evidence="10" type="primary">hel308</name>
    <name evidence="14" type="ORF">B9H04_11765</name>
</gene>
<comment type="function">
    <text evidence="10">DNA-dependent ATPase and 3'-5' DNA helicase that may be involved in repair of stalled replication forks.</text>
</comment>
<dbReference type="CDD" id="cd18028">
    <property type="entry name" value="DEXHc_archSki2"/>
    <property type="match status" value="1"/>
</dbReference>
<dbReference type="PANTHER" id="PTHR47961:SF10">
    <property type="entry name" value="ATP-DEPENDENT DNA HELICASE HEL308"/>
    <property type="match status" value="1"/>
</dbReference>
<dbReference type="InterPro" id="IPR011545">
    <property type="entry name" value="DEAD/DEAH_box_helicase_dom"/>
</dbReference>
<dbReference type="SUPFAM" id="SSF46785">
    <property type="entry name" value="Winged helix' DNA-binding domain"/>
    <property type="match status" value="1"/>
</dbReference>
<dbReference type="Pfam" id="PF00271">
    <property type="entry name" value="Helicase_C"/>
    <property type="match status" value="1"/>
</dbReference>
<dbReference type="InterPro" id="IPR014001">
    <property type="entry name" value="Helicase_ATP-bd"/>
</dbReference>
<keyword evidence="1 10" id="KW-0547">Nucleotide-binding</keyword>
<feature type="compositionally biased region" description="Basic and acidic residues" evidence="11">
    <location>
        <begin position="775"/>
        <end position="784"/>
    </location>
</feature>
<dbReference type="Proteomes" id="UP000193587">
    <property type="component" value="Unassembled WGS sequence"/>
</dbReference>
<evidence type="ECO:0000256" key="8">
    <source>
        <dbReference type="ARBA" id="ARBA00023235"/>
    </source>
</evidence>
<dbReference type="GO" id="GO:0016887">
    <property type="term" value="F:ATP hydrolysis activity"/>
    <property type="evidence" value="ECO:0007669"/>
    <property type="project" value="RHEA"/>
</dbReference>
<dbReference type="InterPro" id="IPR027417">
    <property type="entry name" value="P-loop_NTPase"/>
</dbReference>
<dbReference type="EC" id="5.6.2.4" evidence="10"/>
<dbReference type="InterPro" id="IPR050474">
    <property type="entry name" value="Hel308_SKI2-like"/>
</dbReference>
<evidence type="ECO:0000313" key="14">
    <source>
        <dbReference type="EMBL" id="OSO97720.1"/>
    </source>
</evidence>
<keyword evidence="4 10" id="KW-0347">Helicase</keyword>
<keyword evidence="3 10" id="KW-0378">Hydrolase</keyword>
<dbReference type="Pfam" id="PF21280">
    <property type="entry name" value="Helicase_dom4_arc"/>
    <property type="match status" value="1"/>
</dbReference>
<dbReference type="Pfam" id="PF00270">
    <property type="entry name" value="DEAD"/>
    <property type="match status" value="1"/>
</dbReference>
<comment type="catalytic activity">
    <reaction evidence="9 10">
        <text>Couples ATP hydrolysis with the unwinding of duplex DNA by translocating in the 3'-5' direction.</text>
        <dbReference type="EC" id="5.6.2.4"/>
    </reaction>
</comment>
<comment type="similarity">
    <text evidence="10">Belongs to the helicase family. Hel308 subfamily.</text>
</comment>
<evidence type="ECO:0000256" key="2">
    <source>
        <dbReference type="ARBA" id="ARBA00022763"/>
    </source>
</evidence>
<dbReference type="CDD" id="cd18795">
    <property type="entry name" value="SF2_C_Ski2"/>
    <property type="match status" value="1"/>
</dbReference>
<evidence type="ECO:0000313" key="15">
    <source>
        <dbReference type="Proteomes" id="UP000193587"/>
    </source>
</evidence>
<dbReference type="Gene3D" id="3.40.50.300">
    <property type="entry name" value="P-loop containing nucleotide triphosphate hydrolases"/>
    <property type="match status" value="2"/>
</dbReference>
<dbReference type="PANTHER" id="PTHR47961">
    <property type="entry name" value="DNA POLYMERASE THETA, PUTATIVE (AFU_ORTHOLOGUE AFUA_1G05260)-RELATED"/>
    <property type="match status" value="1"/>
</dbReference>